<dbReference type="InterPro" id="IPR022409">
    <property type="entry name" value="PKD/Chitinase_dom"/>
</dbReference>
<dbReference type="Proteomes" id="UP000005741">
    <property type="component" value="Chromosome"/>
</dbReference>
<dbReference type="STRING" id="937775.Metlim_1500"/>
<dbReference type="InterPro" id="IPR018247">
    <property type="entry name" value="EF_Hand_1_Ca_BS"/>
</dbReference>
<dbReference type="InterPro" id="IPR035986">
    <property type="entry name" value="PKD_dom_sf"/>
</dbReference>
<dbReference type="Gene3D" id="1.10.1330.10">
    <property type="entry name" value="Dockerin domain"/>
    <property type="match status" value="1"/>
</dbReference>
<dbReference type="GO" id="GO:0000272">
    <property type="term" value="P:polysaccharide catabolic process"/>
    <property type="evidence" value="ECO:0007669"/>
    <property type="project" value="InterPro"/>
</dbReference>
<evidence type="ECO:0000313" key="3">
    <source>
        <dbReference type="Proteomes" id="UP000005741"/>
    </source>
</evidence>
<dbReference type="OrthoDB" id="136775at2157"/>
<dbReference type="PROSITE" id="PS50093">
    <property type="entry name" value="PKD"/>
    <property type="match status" value="1"/>
</dbReference>
<dbReference type="CDD" id="cd00146">
    <property type="entry name" value="PKD"/>
    <property type="match status" value="1"/>
</dbReference>
<dbReference type="RefSeq" id="WP_004077358.1">
    <property type="nucleotide sequence ID" value="NZ_CM001436.1"/>
</dbReference>
<gene>
    <name evidence="2" type="ORF">Metlim_1500</name>
</gene>
<dbReference type="HOGENOM" id="CLU_566983_0_0_2"/>
<dbReference type="EMBL" id="CM001436">
    <property type="protein sequence ID" value="EHQ35603.1"/>
    <property type="molecule type" value="Genomic_DNA"/>
</dbReference>
<dbReference type="InParanoid" id="H1Z363"/>
<keyword evidence="3" id="KW-1185">Reference proteome</keyword>
<feature type="domain" description="PKD" evidence="1">
    <location>
        <begin position="207"/>
        <end position="290"/>
    </location>
</feature>
<dbReference type="SUPFAM" id="SSF49299">
    <property type="entry name" value="PKD domain"/>
    <property type="match status" value="1"/>
</dbReference>
<name>H1Z363_9EURY</name>
<evidence type="ECO:0000259" key="1">
    <source>
        <dbReference type="PROSITE" id="PS50093"/>
    </source>
</evidence>
<dbReference type="FunFam" id="2.60.40.10:FF:000270">
    <property type="entry name" value="Cell surface protein"/>
    <property type="match status" value="1"/>
</dbReference>
<dbReference type="InterPro" id="IPR013783">
    <property type="entry name" value="Ig-like_fold"/>
</dbReference>
<dbReference type="Pfam" id="PF18911">
    <property type="entry name" value="PKD_4"/>
    <property type="match status" value="1"/>
</dbReference>
<dbReference type="SUPFAM" id="SSF63446">
    <property type="entry name" value="Type I dockerin domain"/>
    <property type="match status" value="1"/>
</dbReference>
<dbReference type="InterPro" id="IPR036439">
    <property type="entry name" value="Dockerin_dom_sf"/>
</dbReference>
<dbReference type="Gene3D" id="2.60.40.10">
    <property type="entry name" value="Immunoglobulins"/>
    <property type="match status" value="1"/>
</dbReference>
<dbReference type="SMART" id="SM00089">
    <property type="entry name" value="PKD"/>
    <property type="match status" value="1"/>
</dbReference>
<evidence type="ECO:0000313" key="2">
    <source>
        <dbReference type="EMBL" id="EHQ35603.1"/>
    </source>
</evidence>
<protein>
    <submittedName>
        <fullName evidence="2">PKD domain containing protein</fullName>
    </submittedName>
</protein>
<reference evidence="2 3" key="1">
    <citation type="submission" date="2011-10" db="EMBL/GenBank/DDBJ databases">
        <title>The Improved High-Quality Draft genome of Methanoplanus limicola DSM 2279.</title>
        <authorList>
            <consortium name="US DOE Joint Genome Institute (JGI-PGF)"/>
            <person name="Lucas S."/>
            <person name="Copeland A."/>
            <person name="Lapidus A."/>
            <person name="Glavina del Rio T."/>
            <person name="Dalin E."/>
            <person name="Tice H."/>
            <person name="Bruce D."/>
            <person name="Goodwin L."/>
            <person name="Pitluck S."/>
            <person name="Peters L."/>
            <person name="Mikhailova N."/>
            <person name="Lu M."/>
            <person name="Kyrpides N."/>
            <person name="Mavromatis K."/>
            <person name="Ivanova N."/>
            <person name="Markowitz V."/>
            <person name="Cheng J.-F."/>
            <person name="Hugenholtz P."/>
            <person name="Woyke T."/>
            <person name="Wu D."/>
            <person name="Wirth R."/>
            <person name="Brambilla E.-M."/>
            <person name="Klenk H.-P."/>
            <person name="Eisen J.A."/>
        </authorList>
    </citation>
    <scope>NUCLEOTIDE SEQUENCE [LARGE SCALE GENOMIC DNA]</scope>
    <source>
        <strain evidence="2 3">DSM 2279</strain>
    </source>
</reference>
<accession>H1Z363</accession>
<sequence>MNYHYSNYIITGCIFFLAFICAGASAVTVTVSPGYIQEGDTITIGIQDLADESIFGLRMQSDMNVEGSESFAFEATSVFLPFSLEKPDVYVRAEPVISAGLRAQNDGSVKSAEYIAGEDKIVDFSQGLDSLGSGTVDSLKLFGEMDTGTSTVNLTLQLEGKKNGADDSSITFGLKGMDEGNAVITVLVDGEVISSEDIKVGGTPPVPVANFTAGNLTGVDTLTVQFSDLSSGSPSEWLWDFGDGNTSDEKNPEYTYAAPGVYDVTLTVTNAGGSDTVTKYEFISIRSSATGAVLTLPDVTVPKDGYTIIPVYLSNCSGIKSLSGTASYDPAIVNVTGLSILNSAFEGAEMSVWYEEYGARLEFNNDYGFTSENPVVLFEIVVRGTGIPGETTHLPITDPECKSAEGIIYGGVYNSGNITVGVKGDFNGNGVVDIGDVSKVAYMVADKETLDPAADFNENYVVEVGDAAKIAYFIIGRISAL</sequence>
<proteinExistence type="predicted"/>
<organism evidence="2 3">
    <name type="scientific">Methanoplanus limicola DSM 2279</name>
    <dbReference type="NCBI Taxonomy" id="937775"/>
    <lineage>
        <taxon>Archaea</taxon>
        <taxon>Methanobacteriati</taxon>
        <taxon>Methanobacteriota</taxon>
        <taxon>Stenosarchaea group</taxon>
        <taxon>Methanomicrobia</taxon>
        <taxon>Methanomicrobiales</taxon>
        <taxon>Methanomicrobiaceae</taxon>
        <taxon>Methanoplanus</taxon>
    </lineage>
</organism>
<dbReference type="PROSITE" id="PS00018">
    <property type="entry name" value="EF_HAND_1"/>
    <property type="match status" value="1"/>
</dbReference>
<dbReference type="AlphaFoldDB" id="H1Z363"/>
<dbReference type="CDD" id="cd14256">
    <property type="entry name" value="Dockerin_I"/>
    <property type="match status" value="1"/>
</dbReference>
<dbReference type="InterPro" id="IPR000601">
    <property type="entry name" value="PKD_dom"/>
</dbReference>